<accession>G1UH85</accession>
<gene>
    <name evidence="6" type="primary">CkmOMT3</name>
</gene>
<evidence type="ECO:0000256" key="5">
    <source>
        <dbReference type="ARBA" id="ARBA00023453"/>
    </source>
</evidence>
<dbReference type="GO" id="GO:0032259">
    <property type="term" value="P:methylation"/>
    <property type="evidence" value="ECO:0007669"/>
    <property type="project" value="UniProtKB-KW"/>
</dbReference>
<dbReference type="InterPro" id="IPR029063">
    <property type="entry name" value="SAM-dependent_MTases_sf"/>
</dbReference>
<dbReference type="Gene3D" id="3.40.50.150">
    <property type="entry name" value="Vaccinia Virus protein VP39"/>
    <property type="match status" value="1"/>
</dbReference>
<organism evidence="6">
    <name type="scientific">Cyclamen persicum x Cyclamen purpurascens</name>
    <dbReference type="NCBI Taxonomy" id="993404"/>
    <lineage>
        <taxon>Eukaryota</taxon>
        <taxon>Viridiplantae</taxon>
        <taxon>Streptophyta</taxon>
        <taxon>Embryophyta</taxon>
        <taxon>Tracheophyta</taxon>
        <taxon>Spermatophyta</taxon>
        <taxon>Magnoliopsida</taxon>
        <taxon>eudicotyledons</taxon>
        <taxon>Gunneridae</taxon>
        <taxon>Pentapetalae</taxon>
        <taxon>asterids</taxon>
        <taxon>Ericales</taxon>
        <taxon>Primulaceae</taxon>
        <taxon>Cyclamen</taxon>
    </lineage>
</organism>
<evidence type="ECO:0000313" key="6">
    <source>
        <dbReference type="EMBL" id="BAK74805.1"/>
    </source>
</evidence>
<dbReference type="PANTHER" id="PTHR10509:SF82">
    <property type="entry name" value="CAFFEOYL-COA O-METHYLTRANSFERASE-LIKE"/>
    <property type="match status" value="1"/>
</dbReference>
<proteinExistence type="evidence at transcript level"/>
<dbReference type="SUPFAM" id="SSF53335">
    <property type="entry name" value="S-adenosyl-L-methionine-dependent methyltransferases"/>
    <property type="match status" value="1"/>
</dbReference>
<keyword evidence="1" id="KW-0489">Methyltransferase</keyword>
<dbReference type="AlphaFoldDB" id="G1UH85"/>
<evidence type="ECO:0000256" key="1">
    <source>
        <dbReference type="ARBA" id="ARBA00022603"/>
    </source>
</evidence>
<reference evidence="6" key="1">
    <citation type="journal article" date="2011" name="Planta">
        <title>Isolation and characterization of the fragrant cyclamen O-methyltransferase involved in flower coloration.</title>
        <authorList>
            <person name="Akita Y."/>
            <person name="Kitamura S."/>
            <person name="Hase Y."/>
            <person name="Narumi I."/>
            <person name="Ishizaka H."/>
            <person name="Kondo E."/>
            <person name="Kameari N."/>
            <person name="Nakayama M."/>
            <person name="Tanikawa N."/>
            <person name="Morita Y."/>
            <person name="Tanaka A."/>
        </authorList>
    </citation>
    <scope>NUCLEOTIDE SEQUENCE</scope>
</reference>
<keyword evidence="4" id="KW-0438">Lignin biosynthesis</keyword>
<dbReference type="EMBL" id="AB618484">
    <property type="protein sequence ID" value="BAK74805.1"/>
    <property type="molecule type" value="mRNA"/>
</dbReference>
<dbReference type="InterPro" id="IPR050362">
    <property type="entry name" value="Cation-dep_OMT"/>
</dbReference>
<evidence type="ECO:0000256" key="3">
    <source>
        <dbReference type="ARBA" id="ARBA00022691"/>
    </source>
</evidence>
<dbReference type="PANTHER" id="PTHR10509">
    <property type="entry name" value="O-METHYLTRANSFERASE-RELATED"/>
    <property type="match status" value="1"/>
</dbReference>
<dbReference type="PROSITE" id="PS51682">
    <property type="entry name" value="SAM_OMT_I"/>
    <property type="match status" value="1"/>
</dbReference>
<protein>
    <submittedName>
        <fullName evidence="6">Uncharacterized protein</fullName>
    </submittedName>
</protein>
<dbReference type="GO" id="GO:0008171">
    <property type="term" value="F:O-methyltransferase activity"/>
    <property type="evidence" value="ECO:0007669"/>
    <property type="project" value="InterPro"/>
</dbReference>
<keyword evidence="2" id="KW-0808">Transferase</keyword>
<name>G1UH85_9ERIC</name>
<sequence length="238" mass="26202">MEQSKNKAESPKKGLLQTAELYEYILETSVCPREPAPLKELRHVTASHPGSGMATSPDAGQLIAMFLKLVNAKKAIEIGVYTGYSLLLTALAIPDDGEIVAIDVNRKAFDIGLPIIQKAGVEHKINFIESAGLPALDKLLEDQKNEGTFDFAYIDADKANYLNYHERILKLVRVGGVIAYDNTLWNGSVAMPEECVPEFYKPGRKLTMELNKSLAADPRIQISHVPVGDGSTFCMRLR</sequence>
<evidence type="ECO:0000256" key="2">
    <source>
        <dbReference type="ARBA" id="ARBA00022679"/>
    </source>
</evidence>
<keyword evidence="3" id="KW-0949">S-adenosyl-L-methionine</keyword>
<evidence type="ECO:0000256" key="4">
    <source>
        <dbReference type="ARBA" id="ARBA00022733"/>
    </source>
</evidence>
<dbReference type="InterPro" id="IPR002935">
    <property type="entry name" value="SAM_O-MeTrfase"/>
</dbReference>
<dbReference type="GO" id="GO:0008757">
    <property type="term" value="F:S-adenosylmethionine-dependent methyltransferase activity"/>
    <property type="evidence" value="ECO:0007669"/>
    <property type="project" value="TreeGrafter"/>
</dbReference>
<dbReference type="Pfam" id="PF01596">
    <property type="entry name" value="Methyltransf_3"/>
    <property type="match status" value="1"/>
</dbReference>
<dbReference type="UniPathway" id="UPA00711"/>
<dbReference type="GO" id="GO:0009809">
    <property type="term" value="P:lignin biosynthetic process"/>
    <property type="evidence" value="ECO:0007669"/>
    <property type="project" value="UniProtKB-KW"/>
</dbReference>
<comment type="similarity">
    <text evidence="5">Belongs to the class I-like SAM-binding methyltransferase superfamily. Cation-dependent O-methyltransferase family.</text>
</comment>